<dbReference type="CDD" id="cd06548">
    <property type="entry name" value="GH18_chitinase"/>
    <property type="match status" value="1"/>
</dbReference>
<dbReference type="GO" id="GO:0008061">
    <property type="term" value="F:chitin binding"/>
    <property type="evidence" value="ECO:0007669"/>
    <property type="project" value="InterPro"/>
</dbReference>
<reference evidence="12" key="2">
    <citation type="submission" date="2012-08" db="EMBL/GenBank/DDBJ databases">
        <title>Genome sequence of Kazachstania naganishii.</title>
        <authorList>
            <person name="Gordon J.L."/>
            <person name="Armisen D."/>
            <person name="Proux-Wera E."/>
            <person name="OhEigeartaigh S.S."/>
            <person name="Byrne K.P."/>
            <person name="Wolfe K.H."/>
        </authorList>
    </citation>
    <scope>NUCLEOTIDE SEQUENCE [LARGE SCALE GENOMIC DNA]</scope>
    <source>
        <strain evidence="12">ATCC MYA-139 / BCRC 22969 / CBS 8797 / CCRC 22969 / KCTC 17520 / NBRC 10181 / NCYC 3082</strain>
    </source>
</reference>
<evidence type="ECO:0000256" key="3">
    <source>
        <dbReference type="ARBA" id="ARBA00022801"/>
    </source>
</evidence>
<proteinExistence type="inferred from homology"/>
<dbReference type="GO" id="GO:0000272">
    <property type="term" value="P:polysaccharide catabolic process"/>
    <property type="evidence" value="ECO:0007669"/>
    <property type="project" value="UniProtKB-KW"/>
</dbReference>
<feature type="domain" description="GH18" evidence="10">
    <location>
        <begin position="51"/>
        <end position="418"/>
    </location>
</feature>
<keyword evidence="4" id="KW-0146">Chitin degradation</keyword>
<dbReference type="GO" id="GO:0008843">
    <property type="term" value="F:endochitinase activity"/>
    <property type="evidence" value="ECO:0007669"/>
    <property type="project" value="UniProtKB-EC"/>
</dbReference>
<dbReference type="SUPFAM" id="SSF51445">
    <property type="entry name" value="(Trans)glycosidases"/>
    <property type="match status" value="1"/>
</dbReference>
<dbReference type="PANTHER" id="PTHR11177:SF317">
    <property type="entry name" value="CHITINASE 12-RELATED"/>
    <property type="match status" value="1"/>
</dbReference>
<dbReference type="KEGG" id="kng:KNAG_0C04870"/>
<dbReference type="InterPro" id="IPR011583">
    <property type="entry name" value="Chitinase_II/V-like_cat"/>
</dbReference>
<evidence type="ECO:0000256" key="1">
    <source>
        <dbReference type="ARBA" id="ARBA00000822"/>
    </source>
</evidence>
<dbReference type="EMBL" id="HE978316">
    <property type="protein sequence ID" value="CCK69588.1"/>
    <property type="molecule type" value="Genomic_DNA"/>
</dbReference>
<evidence type="ECO:0000256" key="9">
    <source>
        <dbReference type="RuleBase" id="RU004453"/>
    </source>
</evidence>
<evidence type="ECO:0000256" key="5">
    <source>
        <dbReference type="ARBA" id="ARBA00023277"/>
    </source>
</evidence>
<dbReference type="RefSeq" id="XP_022463834.1">
    <property type="nucleotide sequence ID" value="XM_022607215.1"/>
</dbReference>
<dbReference type="PROSITE" id="PS51910">
    <property type="entry name" value="GH18_2"/>
    <property type="match status" value="1"/>
</dbReference>
<evidence type="ECO:0000313" key="11">
    <source>
        <dbReference type="EMBL" id="CCK69588.1"/>
    </source>
</evidence>
<dbReference type="Proteomes" id="UP000006310">
    <property type="component" value="Chromosome 3"/>
</dbReference>
<dbReference type="InterPro" id="IPR017853">
    <property type="entry name" value="GH"/>
</dbReference>
<sequence length="458" mass="52847">MKRRQKITIAAVSLVSVTVILTMCFTQLLHKKTEHHHQPPAQCPQNVNQKYVSGVYYSDWSPYEPRMHFPKNIDTSKITHIYYSFFLVDADSSALKLGDSWSDIEMPMGKNTVLKGCIGALNSLRDEKPGFKNIMAVGGWSNKDAFPLALRKKHGVEKLAQSCVETMFQYGFDGIDLDWEYPKDDGKEPRIYLELMRKIRQHMNELEIAIWGDKKRRFHLSVATPAFYDKLETFPIKEMDQYIDYWNMMTYDYYGEWSSGTGFHSNLYDGTNKFSEHSLCADGAIRYMTNKIGINSRKVVLGMALYGRGFTNVKEGDPKKTSGLINRKFKGVGGESEGEPGMWLYNQLPIRGTQEVFDEQYGSAYCFDPKTKTLVGYDNVDSTRQKAQYVRFHNLAGGFWWESCGNKWDNVQQSLVHVFNEDIERLDRNETNLYQDPKLREHYLQIFAKSGFLAATFK</sequence>
<dbReference type="Pfam" id="PF00704">
    <property type="entry name" value="Glyco_hydro_18"/>
    <property type="match status" value="1"/>
</dbReference>
<accession>J7RJ91</accession>
<keyword evidence="7" id="KW-0624">Polysaccharide degradation</keyword>
<dbReference type="OrthoDB" id="76388at2759"/>
<dbReference type="AlphaFoldDB" id="J7RJ91"/>
<dbReference type="InterPro" id="IPR001223">
    <property type="entry name" value="Glyco_hydro18_cat"/>
</dbReference>
<dbReference type="eggNOG" id="KOG2806">
    <property type="taxonomic scope" value="Eukaryota"/>
</dbReference>
<dbReference type="GO" id="GO:0006032">
    <property type="term" value="P:chitin catabolic process"/>
    <property type="evidence" value="ECO:0007669"/>
    <property type="project" value="UniProtKB-KW"/>
</dbReference>
<organism evidence="11 12">
    <name type="scientific">Huiozyma naganishii (strain ATCC MYA-139 / BCRC 22969 / CBS 8797 / KCTC 17520 / NBRC 10181 / NCYC 3082 / Yp74L-3)</name>
    <name type="common">Yeast</name>
    <name type="synonym">Kazachstania naganishii</name>
    <dbReference type="NCBI Taxonomy" id="1071383"/>
    <lineage>
        <taxon>Eukaryota</taxon>
        <taxon>Fungi</taxon>
        <taxon>Dikarya</taxon>
        <taxon>Ascomycota</taxon>
        <taxon>Saccharomycotina</taxon>
        <taxon>Saccharomycetes</taxon>
        <taxon>Saccharomycetales</taxon>
        <taxon>Saccharomycetaceae</taxon>
        <taxon>Huiozyma</taxon>
    </lineage>
</organism>
<name>J7RJ91_HUIN7</name>
<comment type="similarity">
    <text evidence="9">Belongs to the glycosyl hydrolase 18 family.</text>
</comment>
<protein>
    <recommendedName>
        <fullName evidence="2">chitinase</fullName>
        <ecNumber evidence="2">3.2.1.14</ecNumber>
    </recommendedName>
</protein>
<dbReference type="InterPro" id="IPR050314">
    <property type="entry name" value="Glycosyl_Hydrlase_18"/>
</dbReference>
<dbReference type="GO" id="GO:0005576">
    <property type="term" value="C:extracellular region"/>
    <property type="evidence" value="ECO:0007669"/>
    <property type="project" value="TreeGrafter"/>
</dbReference>
<dbReference type="OMA" id="FYYCSGG"/>
<gene>
    <name evidence="11" type="primary">KNAG0C04870</name>
    <name evidence="11" type="ordered locus">KNAG_0C04870</name>
</gene>
<evidence type="ECO:0000256" key="4">
    <source>
        <dbReference type="ARBA" id="ARBA00023024"/>
    </source>
</evidence>
<evidence type="ECO:0000256" key="7">
    <source>
        <dbReference type="ARBA" id="ARBA00023326"/>
    </source>
</evidence>
<dbReference type="Gene3D" id="3.10.50.10">
    <property type="match status" value="1"/>
</dbReference>
<keyword evidence="6 8" id="KW-0326">Glycosidase</keyword>
<dbReference type="STRING" id="1071383.J7RJ91"/>
<keyword evidence="3 8" id="KW-0378">Hydrolase</keyword>
<dbReference type="GO" id="GO:0035885">
    <property type="term" value="F:exochitinase activity"/>
    <property type="evidence" value="ECO:0007669"/>
    <property type="project" value="EnsemblFungi"/>
</dbReference>
<evidence type="ECO:0000313" key="12">
    <source>
        <dbReference type="Proteomes" id="UP000006310"/>
    </source>
</evidence>
<dbReference type="InterPro" id="IPR001579">
    <property type="entry name" value="Glyco_hydro_18_chit_AS"/>
</dbReference>
<dbReference type="GeneID" id="34525268"/>
<dbReference type="EC" id="3.2.1.14" evidence="2"/>
<dbReference type="SMART" id="SM00636">
    <property type="entry name" value="Glyco_18"/>
    <property type="match status" value="1"/>
</dbReference>
<dbReference type="HOGENOM" id="CLU_002833_1_2_1"/>
<dbReference type="PANTHER" id="PTHR11177">
    <property type="entry name" value="CHITINASE"/>
    <property type="match status" value="1"/>
</dbReference>
<keyword evidence="12" id="KW-1185">Reference proteome</keyword>
<evidence type="ECO:0000256" key="2">
    <source>
        <dbReference type="ARBA" id="ARBA00012729"/>
    </source>
</evidence>
<dbReference type="GO" id="GO:0030435">
    <property type="term" value="P:sporulation resulting in formation of a cellular spore"/>
    <property type="evidence" value="ECO:0007669"/>
    <property type="project" value="EnsemblFungi"/>
</dbReference>
<comment type="catalytic activity">
    <reaction evidence="1">
        <text>Random endo-hydrolysis of N-acetyl-beta-D-glucosaminide (1-&gt;4)-beta-linkages in chitin and chitodextrins.</text>
        <dbReference type="EC" id="3.2.1.14"/>
    </reaction>
</comment>
<dbReference type="InterPro" id="IPR029070">
    <property type="entry name" value="Chitinase_insertion_sf"/>
</dbReference>
<evidence type="ECO:0000259" key="10">
    <source>
        <dbReference type="PROSITE" id="PS51910"/>
    </source>
</evidence>
<dbReference type="Gene3D" id="3.20.20.80">
    <property type="entry name" value="Glycosidases"/>
    <property type="match status" value="1"/>
</dbReference>
<dbReference type="SUPFAM" id="SSF54556">
    <property type="entry name" value="Chitinase insertion domain"/>
    <property type="match status" value="1"/>
</dbReference>
<reference evidence="11 12" key="1">
    <citation type="journal article" date="2011" name="Proc. Natl. Acad. Sci. U.S.A.">
        <title>Evolutionary erosion of yeast sex chromosomes by mating-type switching accidents.</title>
        <authorList>
            <person name="Gordon J.L."/>
            <person name="Armisen D."/>
            <person name="Proux-Wera E."/>
            <person name="Oheigeartaigh S.S."/>
            <person name="Byrne K.P."/>
            <person name="Wolfe K.H."/>
        </authorList>
    </citation>
    <scope>NUCLEOTIDE SEQUENCE [LARGE SCALE GENOMIC DNA]</scope>
    <source>
        <strain evidence="12">ATCC MYA-139 / BCRC 22969 / CBS 8797 / CCRC 22969 / KCTC 17520 / NBRC 10181 / NCYC 3082</strain>
    </source>
</reference>
<dbReference type="PROSITE" id="PS01095">
    <property type="entry name" value="GH18_1"/>
    <property type="match status" value="1"/>
</dbReference>
<evidence type="ECO:0000256" key="8">
    <source>
        <dbReference type="RuleBase" id="RU000489"/>
    </source>
</evidence>
<evidence type="ECO:0000256" key="6">
    <source>
        <dbReference type="ARBA" id="ARBA00023295"/>
    </source>
</evidence>
<keyword evidence="5" id="KW-0119">Carbohydrate metabolism</keyword>